<organism evidence="1 2">
    <name type="scientific">Sphingobium xenophagum</name>
    <dbReference type="NCBI Taxonomy" id="121428"/>
    <lineage>
        <taxon>Bacteria</taxon>
        <taxon>Pseudomonadati</taxon>
        <taxon>Pseudomonadota</taxon>
        <taxon>Alphaproteobacteria</taxon>
        <taxon>Sphingomonadales</taxon>
        <taxon>Sphingomonadaceae</taxon>
        <taxon>Sphingobium</taxon>
    </lineage>
</organism>
<gene>
    <name evidence="1" type="ORF">MBESOW_P3302</name>
</gene>
<comment type="caution">
    <text evidence="1">The sequence shown here is derived from an EMBL/GenBank/DDBJ whole genome shotgun (WGS) entry which is preliminary data.</text>
</comment>
<name>A0A401J5U9_SPHXE</name>
<dbReference type="NCBIfam" id="TIGR04474">
    <property type="entry name" value="tcm_partner"/>
    <property type="match status" value="1"/>
</dbReference>
<dbReference type="RefSeq" id="WP_130753889.1">
    <property type="nucleotide sequence ID" value="NZ_BBQY01000022.1"/>
</dbReference>
<evidence type="ECO:0000313" key="1">
    <source>
        <dbReference type="EMBL" id="GBH32041.1"/>
    </source>
</evidence>
<dbReference type="Proteomes" id="UP000290975">
    <property type="component" value="Unassembled WGS sequence"/>
</dbReference>
<keyword evidence="2" id="KW-1185">Reference proteome</keyword>
<sequence length="289" mass="31947">MVGVTQQFGSAHTERKLQAVQKYLGAFTTALKKQSFELIYVDACAGSGSSAVRREERQGQLIDVDEITIGSAVRALQIGTPFDRYVLNDAKRKNARSLKSIVDSQFVTLRDRVTIMQSDANQALVKLCQSTNWRKSRAVVFLDPFGLQLNFSMVEELGKTQAVDLWYLVPVFGMSRQIKGDGSILEPGGTRIDNMLGTQAWRKGVIIERRGETDLFGEVTPSIEKVANSAWFERVAMDQLASVFQGGVLEETLPLGRNGLHEFSLVFTCANPRSGANELAKRLAKAVLK</sequence>
<evidence type="ECO:0008006" key="3">
    <source>
        <dbReference type="Google" id="ProtNLM"/>
    </source>
</evidence>
<protein>
    <recommendedName>
        <fullName evidence="3">Three-Cys-motif partner protein</fullName>
    </recommendedName>
</protein>
<reference evidence="1 2" key="1">
    <citation type="submission" date="2014-12" db="EMBL/GenBank/DDBJ databases">
        <title>Whole genome sequencing of Sphingobium xenophagum OW59.</title>
        <authorList>
            <person name="Ohta Y."/>
            <person name="Nishi S."/>
            <person name="Hatada Y."/>
        </authorList>
    </citation>
    <scope>NUCLEOTIDE SEQUENCE [LARGE SCALE GENOMIC DNA]</scope>
    <source>
        <strain evidence="1 2">OW59</strain>
    </source>
</reference>
<dbReference type="EMBL" id="BBQY01000022">
    <property type="protein sequence ID" value="GBH32041.1"/>
    <property type="molecule type" value="Genomic_DNA"/>
</dbReference>
<evidence type="ECO:0000313" key="2">
    <source>
        <dbReference type="Proteomes" id="UP000290975"/>
    </source>
</evidence>
<proteinExistence type="predicted"/>
<dbReference type="AlphaFoldDB" id="A0A401J5U9"/>
<accession>A0A401J5U9</accession>
<dbReference type="InterPro" id="IPR031009">
    <property type="entry name" value="Tcm_partner"/>
</dbReference>